<sequence>MLTMEIEANQQKLEQDGNGKKHKEKQDDSF</sequence>
<evidence type="ECO:0000313" key="2">
    <source>
        <dbReference type="EMBL" id="JAH66282.1"/>
    </source>
</evidence>
<reference evidence="2" key="1">
    <citation type="submission" date="2014-11" db="EMBL/GenBank/DDBJ databases">
        <authorList>
            <person name="Amaro Gonzalez C."/>
        </authorList>
    </citation>
    <scope>NUCLEOTIDE SEQUENCE</scope>
</reference>
<reference evidence="2" key="2">
    <citation type="journal article" date="2015" name="Fish Shellfish Immunol.">
        <title>Early steps in the European eel (Anguilla anguilla)-Vibrio vulnificus interaction in the gills: Role of the RtxA13 toxin.</title>
        <authorList>
            <person name="Callol A."/>
            <person name="Pajuelo D."/>
            <person name="Ebbesson L."/>
            <person name="Teles M."/>
            <person name="MacKenzie S."/>
            <person name="Amaro C."/>
        </authorList>
    </citation>
    <scope>NUCLEOTIDE SEQUENCE</scope>
</reference>
<proteinExistence type="predicted"/>
<name>A0A0E9UKG0_ANGAN</name>
<dbReference type="AlphaFoldDB" id="A0A0E9UKG0"/>
<evidence type="ECO:0000256" key="1">
    <source>
        <dbReference type="SAM" id="MobiDB-lite"/>
    </source>
</evidence>
<feature type="compositionally biased region" description="Basic and acidic residues" evidence="1">
    <location>
        <begin position="13"/>
        <end position="30"/>
    </location>
</feature>
<protein>
    <submittedName>
        <fullName evidence="2">Uncharacterized protein</fullName>
    </submittedName>
</protein>
<organism evidence="2">
    <name type="scientific">Anguilla anguilla</name>
    <name type="common">European freshwater eel</name>
    <name type="synonym">Muraena anguilla</name>
    <dbReference type="NCBI Taxonomy" id="7936"/>
    <lineage>
        <taxon>Eukaryota</taxon>
        <taxon>Metazoa</taxon>
        <taxon>Chordata</taxon>
        <taxon>Craniata</taxon>
        <taxon>Vertebrata</taxon>
        <taxon>Euteleostomi</taxon>
        <taxon>Actinopterygii</taxon>
        <taxon>Neopterygii</taxon>
        <taxon>Teleostei</taxon>
        <taxon>Anguilliformes</taxon>
        <taxon>Anguillidae</taxon>
        <taxon>Anguilla</taxon>
    </lineage>
</organism>
<accession>A0A0E9UKG0</accession>
<dbReference type="EMBL" id="GBXM01042295">
    <property type="protein sequence ID" value="JAH66282.1"/>
    <property type="molecule type" value="Transcribed_RNA"/>
</dbReference>
<feature type="region of interest" description="Disordered" evidence="1">
    <location>
        <begin position="1"/>
        <end position="30"/>
    </location>
</feature>